<reference evidence="2 3" key="1">
    <citation type="submission" date="2020-04" db="EMBL/GenBank/DDBJ databases">
        <title>Donghicola sp., a member of the Rhodobacteraceae family isolated from mangrove forest in Thailand.</title>
        <authorList>
            <person name="Charoenyingcharoen P."/>
            <person name="Yukphan P."/>
        </authorList>
    </citation>
    <scope>NUCLEOTIDE SEQUENCE [LARGE SCALE GENOMIC DNA]</scope>
    <source>
        <strain evidence="2 3">B5-SW-15</strain>
    </source>
</reference>
<evidence type="ECO:0000256" key="1">
    <source>
        <dbReference type="SAM" id="SignalP"/>
    </source>
</evidence>
<dbReference type="EMBL" id="JABCJE010000002">
    <property type="protein sequence ID" value="NVO22814.1"/>
    <property type="molecule type" value="Genomic_DNA"/>
</dbReference>
<dbReference type="AlphaFoldDB" id="A0A850Q1F4"/>
<evidence type="ECO:0008006" key="4">
    <source>
        <dbReference type="Google" id="ProtNLM"/>
    </source>
</evidence>
<dbReference type="Gene3D" id="2.120.10.30">
    <property type="entry name" value="TolB, C-terminal domain"/>
    <property type="match status" value="1"/>
</dbReference>
<dbReference type="Proteomes" id="UP000592216">
    <property type="component" value="Unassembled WGS sequence"/>
</dbReference>
<proteinExistence type="predicted"/>
<evidence type="ECO:0000313" key="3">
    <source>
        <dbReference type="Proteomes" id="UP000592216"/>
    </source>
</evidence>
<protein>
    <recommendedName>
        <fullName evidence="4">ATP/GTP-binding protein</fullName>
    </recommendedName>
</protein>
<gene>
    <name evidence="2" type="ORF">HJ536_05530</name>
</gene>
<feature type="chain" id="PRO_5032542400" description="ATP/GTP-binding protein" evidence="1">
    <location>
        <begin position="20"/>
        <end position="288"/>
    </location>
</feature>
<sequence>MSLSNWLTLGAVLAGSAAAASPVTIEGFATPESVALTDTAAYVSNIGAQLDPFSHDGDGFISKLGLDGTVTKLHAIDGLDSPKGLTVLNGTLYVADIDRILGFDLTTMAQVFNAQVPGDAPMLLNAIEPMGDTLLVSDTLRSTLYSLAPDTGTYTELATGIDGANGITWNAEQNAATIAGVGADFGGSTMYRWSPTEGLSQIPDAPFGFLDGIVTLDDQTVLVSDWHQFDPVPGDIYAVNTANGDTKQLDLGTTVRAPADFAYDAANGKIWVPQMHDGRVSIIDLPTE</sequence>
<feature type="signal peptide" evidence="1">
    <location>
        <begin position="1"/>
        <end position="19"/>
    </location>
</feature>
<dbReference type="RefSeq" id="WP_177156963.1">
    <property type="nucleotide sequence ID" value="NZ_JABCJE010000002.1"/>
</dbReference>
<name>A0A850Q1F4_9RHOB</name>
<evidence type="ECO:0000313" key="2">
    <source>
        <dbReference type="EMBL" id="NVO22814.1"/>
    </source>
</evidence>
<keyword evidence="1" id="KW-0732">Signal</keyword>
<organism evidence="2 3">
    <name type="scientific">Donghicola mangrovi</name>
    <dbReference type="NCBI Taxonomy" id="2729614"/>
    <lineage>
        <taxon>Bacteria</taxon>
        <taxon>Pseudomonadati</taxon>
        <taxon>Pseudomonadota</taxon>
        <taxon>Alphaproteobacteria</taxon>
        <taxon>Rhodobacterales</taxon>
        <taxon>Roseobacteraceae</taxon>
        <taxon>Donghicola</taxon>
    </lineage>
</organism>
<dbReference type="SUPFAM" id="SSF63829">
    <property type="entry name" value="Calcium-dependent phosphotriesterase"/>
    <property type="match status" value="1"/>
</dbReference>
<comment type="caution">
    <text evidence="2">The sequence shown here is derived from an EMBL/GenBank/DDBJ whole genome shotgun (WGS) entry which is preliminary data.</text>
</comment>
<dbReference type="InterPro" id="IPR011042">
    <property type="entry name" value="6-blade_b-propeller_TolB-like"/>
</dbReference>
<accession>A0A850Q1F4</accession>